<evidence type="ECO:0000313" key="3">
    <source>
        <dbReference type="Proteomes" id="UP001144313"/>
    </source>
</evidence>
<evidence type="ECO:0000256" key="1">
    <source>
        <dbReference type="SAM" id="MobiDB-lite"/>
    </source>
</evidence>
<comment type="caution">
    <text evidence="2">The sequence shown here is derived from an EMBL/GenBank/DDBJ whole genome shotgun (WGS) entry which is preliminary data.</text>
</comment>
<feature type="compositionally biased region" description="Basic and acidic residues" evidence="1">
    <location>
        <begin position="13"/>
        <end position="27"/>
    </location>
</feature>
<dbReference type="AlphaFoldDB" id="A0A9W6LF36"/>
<feature type="region of interest" description="Disordered" evidence="1">
    <location>
        <begin position="11"/>
        <end position="33"/>
    </location>
</feature>
<dbReference type="Proteomes" id="UP001144313">
    <property type="component" value="Unassembled WGS sequence"/>
</dbReference>
<accession>A0A9W6LF36</accession>
<name>A0A9W6LF36_9ACTN</name>
<gene>
    <name evidence="2" type="ORF">GALLR39Z86_00940</name>
</gene>
<proteinExistence type="predicted"/>
<protein>
    <submittedName>
        <fullName evidence="2">Uncharacterized protein</fullName>
    </submittedName>
</protein>
<dbReference type="EMBL" id="BSDT01000001">
    <property type="protein sequence ID" value="GLI40244.1"/>
    <property type="molecule type" value="Genomic_DNA"/>
</dbReference>
<evidence type="ECO:0000313" key="2">
    <source>
        <dbReference type="EMBL" id="GLI40244.1"/>
    </source>
</evidence>
<reference evidence="2" key="1">
    <citation type="submission" date="2022-12" db="EMBL/GenBank/DDBJ databases">
        <title>Reference genome sequencing for broad-spectrum identification of bacterial and archaeal isolates by mass spectrometry.</title>
        <authorList>
            <person name="Sekiguchi Y."/>
            <person name="Tourlousse D.M."/>
        </authorList>
    </citation>
    <scope>NUCLEOTIDE SEQUENCE</scope>
    <source>
        <strain evidence="2">LLR39Z86</strain>
    </source>
</reference>
<organism evidence="2 3">
    <name type="scientific">Glycomyces algeriensis</name>
    <dbReference type="NCBI Taxonomy" id="256037"/>
    <lineage>
        <taxon>Bacteria</taxon>
        <taxon>Bacillati</taxon>
        <taxon>Actinomycetota</taxon>
        <taxon>Actinomycetes</taxon>
        <taxon>Glycomycetales</taxon>
        <taxon>Glycomycetaceae</taxon>
        <taxon>Glycomyces</taxon>
    </lineage>
</organism>
<sequence>MTQFTVRRVRGRTAVESRQRPRPRIELDNALPPDAMKPDPECAALVEARGALLYWHVLDRHAHPDAEIYDIDLAADWLWEIYGPDAASAILNGDNTIATEWDSSVLDAARRLAHLRWAEAWWPSSHAAAIPALNTGLLRAEAAWRTAAVEHLLDDDEAVERALADADLTAAEALDPDLGAAALTAAVEAIAEDYGVELRREPVEPRREDWALAAGGSPTVDFALASGGGPVAWERVPQGLVDAAAGATWTLTQREGGLVVHVTVPAAPEPRDLRLAAAIGGVEIPLQLDPATGNFTGEAEAPQAFLILPASQRELWVHSPDFVREPVNAEEAPHRAAIIEYARERLTDPDASLAERAA</sequence>
<keyword evidence="3" id="KW-1185">Reference proteome</keyword>